<dbReference type="GO" id="GO:0005654">
    <property type="term" value="C:nucleoplasm"/>
    <property type="evidence" value="ECO:0007669"/>
    <property type="project" value="TreeGrafter"/>
</dbReference>
<feature type="region of interest" description="Disordered" evidence="7">
    <location>
        <begin position="111"/>
        <end position="316"/>
    </location>
</feature>
<feature type="region of interest" description="Disordered" evidence="7">
    <location>
        <begin position="503"/>
        <end position="540"/>
    </location>
</feature>
<name>A0AA36DMF6_CYLNA</name>
<dbReference type="InterPro" id="IPR011990">
    <property type="entry name" value="TPR-like_helical_dom_sf"/>
</dbReference>
<feature type="compositionally biased region" description="Polar residues" evidence="7">
    <location>
        <begin position="1"/>
        <end position="17"/>
    </location>
</feature>
<feature type="coiled-coil region" evidence="6">
    <location>
        <begin position="421"/>
        <end position="481"/>
    </location>
</feature>
<feature type="compositionally biased region" description="Basic and acidic residues" evidence="7">
    <location>
        <begin position="520"/>
        <end position="529"/>
    </location>
</feature>
<comment type="caution">
    <text evidence="9">The sequence shown here is derived from an EMBL/GenBank/DDBJ whole genome shotgun (WGS) entry which is preliminary data.</text>
</comment>
<keyword evidence="6" id="KW-0175">Coiled coil</keyword>
<dbReference type="AlphaFoldDB" id="A0AA36DMF6"/>
<feature type="compositionally biased region" description="Acidic residues" evidence="7">
    <location>
        <begin position="113"/>
        <end position="127"/>
    </location>
</feature>
<evidence type="ECO:0000313" key="10">
    <source>
        <dbReference type="Proteomes" id="UP001176961"/>
    </source>
</evidence>
<evidence type="ECO:0000256" key="7">
    <source>
        <dbReference type="SAM" id="MobiDB-lite"/>
    </source>
</evidence>
<evidence type="ECO:0000256" key="2">
    <source>
        <dbReference type="ARBA" id="ARBA00008402"/>
    </source>
</evidence>
<evidence type="ECO:0000256" key="4">
    <source>
        <dbReference type="ARBA" id="ARBA00022803"/>
    </source>
</evidence>
<reference evidence="9" key="1">
    <citation type="submission" date="2023-07" db="EMBL/GenBank/DDBJ databases">
        <authorList>
            <consortium name="CYATHOMIX"/>
        </authorList>
    </citation>
    <scope>NUCLEOTIDE SEQUENCE</scope>
    <source>
        <strain evidence="9">N/A</strain>
    </source>
</reference>
<dbReference type="Pfam" id="PF10516">
    <property type="entry name" value="SHNi-TPR"/>
    <property type="match status" value="1"/>
</dbReference>
<accession>A0AA36DMF6</accession>
<keyword evidence="10" id="KW-1185">Reference proteome</keyword>
<protein>
    <recommendedName>
        <fullName evidence="8">Tetratricopeptide SHNi-TPR domain-containing protein</fullName>
    </recommendedName>
</protein>
<dbReference type="GO" id="GO:0034080">
    <property type="term" value="P:CENP-A containing chromatin assembly"/>
    <property type="evidence" value="ECO:0007669"/>
    <property type="project" value="TreeGrafter"/>
</dbReference>
<comment type="subcellular location">
    <subcellularLocation>
        <location evidence="1">Nucleus</location>
    </subcellularLocation>
</comment>
<organism evidence="9 10">
    <name type="scientific">Cylicocyclus nassatus</name>
    <name type="common">Nematode worm</name>
    <dbReference type="NCBI Taxonomy" id="53992"/>
    <lineage>
        <taxon>Eukaryota</taxon>
        <taxon>Metazoa</taxon>
        <taxon>Ecdysozoa</taxon>
        <taxon>Nematoda</taxon>
        <taxon>Chromadorea</taxon>
        <taxon>Rhabditida</taxon>
        <taxon>Rhabditina</taxon>
        <taxon>Rhabditomorpha</taxon>
        <taxon>Strongyloidea</taxon>
        <taxon>Strongylidae</taxon>
        <taxon>Cylicocyclus</taxon>
    </lineage>
</organism>
<evidence type="ECO:0000256" key="1">
    <source>
        <dbReference type="ARBA" id="ARBA00004123"/>
    </source>
</evidence>
<evidence type="ECO:0000259" key="8">
    <source>
        <dbReference type="Pfam" id="PF10516"/>
    </source>
</evidence>
<evidence type="ECO:0000256" key="6">
    <source>
        <dbReference type="SAM" id="Coils"/>
    </source>
</evidence>
<feature type="domain" description="Tetratricopeptide SHNi-TPR" evidence="8">
    <location>
        <begin position="345"/>
        <end position="379"/>
    </location>
</feature>
<gene>
    <name evidence="9" type="ORF">CYNAS_LOCUS1242</name>
</gene>
<evidence type="ECO:0000256" key="5">
    <source>
        <dbReference type="ARBA" id="ARBA00023242"/>
    </source>
</evidence>
<feature type="compositionally biased region" description="Low complexity" evidence="7">
    <location>
        <begin position="270"/>
        <end position="279"/>
    </location>
</feature>
<feature type="compositionally biased region" description="Basic and acidic residues" evidence="7">
    <location>
        <begin position="180"/>
        <end position="193"/>
    </location>
</feature>
<dbReference type="InterPro" id="IPR019734">
    <property type="entry name" value="TPR_rpt"/>
</dbReference>
<dbReference type="SMART" id="SM00028">
    <property type="entry name" value="TPR"/>
    <property type="match status" value="2"/>
</dbReference>
<dbReference type="SUPFAM" id="SSF48452">
    <property type="entry name" value="TPR-like"/>
    <property type="match status" value="1"/>
</dbReference>
<comment type="similarity">
    <text evidence="2">Belongs to the NASP family.</text>
</comment>
<keyword evidence="5" id="KW-0539">Nucleus</keyword>
<dbReference type="GO" id="GO:0006335">
    <property type="term" value="P:DNA replication-dependent chromatin assembly"/>
    <property type="evidence" value="ECO:0007669"/>
    <property type="project" value="TreeGrafter"/>
</dbReference>
<dbReference type="PANTHER" id="PTHR15081:SF1">
    <property type="entry name" value="NUCLEAR AUTOANTIGENIC SPERM PROTEIN"/>
    <property type="match status" value="1"/>
</dbReference>
<dbReference type="Proteomes" id="UP001176961">
    <property type="component" value="Unassembled WGS sequence"/>
</dbReference>
<feature type="compositionally biased region" description="Basic and acidic residues" evidence="7">
    <location>
        <begin position="212"/>
        <end position="244"/>
    </location>
</feature>
<dbReference type="PANTHER" id="PTHR15081">
    <property type="entry name" value="NUCLEAR AUTOANTIGENIC SPERM PROTEIN NASP -RELATED"/>
    <property type="match status" value="1"/>
</dbReference>
<dbReference type="Gene3D" id="1.25.40.10">
    <property type="entry name" value="Tetratricopeptide repeat domain"/>
    <property type="match status" value="1"/>
</dbReference>
<dbReference type="GO" id="GO:0042393">
    <property type="term" value="F:histone binding"/>
    <property type="evidence" value="ECO:0007669"/>
    <property type="project" value="TreeGrafter"/>
</dbReference>
<dbReference type="InterPro" id="IPR051730">
    <property type="entry name" value="NASP-like"/>
</dbReference>
<dbReference type="EMBL" id="CATQJL010000001">
    <property type="protein sequence ID" value="CAJ0589259.1"/>
    <property type="molecule type" value="Genomic_DNA"/>
</dbReference>
<feature type="compositionally biased region" description="Basic and acidic residues" evidence="7">
    <location>
        <begin position="143"/>
        <end position="155"/>
    </location>
</feature>
<sequence>MVALNQDSFTVTSSDEANTAPDVANEEVELPELSIEQKKEALKDLLAQGKRDYKAGDYEAAADKLSTCANYAAEVYGVFASESFDPHYYYGQCLIELGRIDADVLKNALTDIPESEEGDEEVEGEEKEQDKDETIGNPDTLTEGEREEIREKVEEALAENAEELEKAKTTADNEVTTTSLEKDEAKGAEEKPETGNAEDETPSASDDATAAEPEKAVEAKGDVAAAEPEKAAEAKETAEAKEPSGEAATAEAKEPSGEAATAEITDDGAEAVAEATAADDAAEPMDAKDADAAADEPAETEGTEADKEDTEEEPSNFQTAWEVLEVARNICDKQEPTKEWELRKADVLFALAECSIEEENYKQALDDLTSALQIQLLHLSAGDRIIAQTYVTFARVYKLDKDFEQASEYYRKAKECIELRIESLEKKLAEMTEPEKEAEKTEIEKELADLKGLVPDIQLKVQDAEESAATLKRAAEELKTAFAATLPQLTTVNENVPVNDISNMIRKPAKRPADDESEPEPVKKAKAEGEDVAAADATTA</sequence>
<keyword evidence="4" id="KW-0802">TPR repeat</keyword>
<evidence type="ECO:0000313" key="9">
    <source>
        <dbReference type="EMBL" id="CAJ0589259.1"/>
    </source>
</evidence>
<feature type="region of interest" description="Disordered" evidence="7">
    <location>
        <begin position="1"/>
        <end position="28"/>
    </location>
</feature>
<keyword evidence="3" id="KW-0677">Repeat</keyword>
<proteinExistence type="inferred from homology"/>
<dbReference type="InterPro" id="IPR019544">
    <property type="entry name" value="Tetratricopeptide_SHNi-TPR_dom"/>
</dbReference>
<feature type="compositionally biased region" description="Acidic residues" evidence="7">
    <location>
        <begin position="292"/>
        <end position="314"/>
    </location>
</feature>
<evidence type="ECO:0000256" key="3">
    <source>
        <dbReference type="ARBA" id="ARBA00022737"/>
    </source>
</evidence>